<dbReference type="PANTHER" id="PTHR24287:SF18">
    <property type="entry name" value="CYTOCHROME P450 MONOOXYGENASE APDE-RELATED"/>
    <property type="match status" value="1"/>
</dbReference>
<evidence type="ECO:0000313" key="9">
    <source>
        <dbReference type="EMBL" id="KAE9985637.1"/>
    </source>
</evidence>
<evidence type="ECO:0000256" key="7">
    <source>
        <dbReference type="ARBA" id="ARBA00023033"/>
    </source>
</evidence>
<dbReference type="InterPro" id="IPR001128">
    <property type="entry name" value="Cyt_P450"/>
</dbReference>
<comment type="similarity">
    <text evidence="2">Belongs to the cytochrome P450 family.</text>
</comment>
<dbReference type="GO" id="GO:0020037">
    <property type="term" value="F:heme binding"/>
    <property type="evidence" value="ECO:0007669"/>
    <property type="project" value="InterPro"/>
</dbReference>
<dbReference type="InterPro" id="IPR036396">
    <property type="entry name" value="Cyt_P450_sf"/>
</dbReference>
<evidence type="ECO:0000256" key="4">
    <source>
        <dbReference type="ARBA" id="ARBA00022723"/>
    </source>
</evidence>
<reference evidence="10 11" key="1">
    <citation type="submission" date="2018-12" db="EMBL/GenBank/DDBJ databases">
        <title>Venturia inaequalis Genome Resource.</title>
        <authorList>
            <person name="Lichtner F.J."/>
        </authorList>
    </citation>
    <scope>NUCLEOTIDE SEQUENCE [LARGE SCALE GENOMIC DNA]</scope>
    <source>
        <strain evidence="10 11">120213</strain>
        <strain evidence="9">Bline_iso_100314</strain>
    </source>
</reference>
<keyword evidence="5" id="KW-0560">Oxidoreductase</keyword>
<dbReference type="Gene3D" id="1.10.630.10">
    <property type="entry name" value="Cytochrome P450"/>
    <property type="match status" value="1"/>
</dbReference>
<dbReference type="PRINTS" id="PR00464">
    <property type="entry name" value="EP450II"/>
</dbReference>
<evidence type="ECO:0000256" key="3">
    <source>
        <dbReference type="ARBA" id="ARBA00022617"/>
    </source>
</evidence>
<sequence>MQADASGHLMDTFLGFHRKMGWTFSSTVLGGQSWGTVEPRNLEAMMSTNFEDWGLGPRHPIMFPAFGSGIFVQEGPAWKHSREILRPQFNHSQYDDMDIFEEAVEDLFISIDMTLKQDGGVLDMQPLFFKLTLDTTTAFLFGESVKSLRDTQTEEQEGMGFAQAFNEVQIYIQQRFRLGDFYWMAGGKKFRAACKAVHNFADRLIDHGLNRDKADGAGAGGKKKYVFLDTVAEAVKTRDALRGQAINILAAGRDTTAGLLSWVFFLLVRHPQALQSLRLEIHQATSNGETITRTMLRNMTYLQNVLKEALRLFPTVPLNTRTALRDTILPLGGGSDGASPLLIPKGGNVAFGVYIMHRRPDLYGLDAESFKPERWDDAGLPLKRDKLLERWGYLPFNGGPRVCLGMDFAMVEAAFVVVKILQRYGMIELAEGEKVEVVGSEKQLLTLTLQTRPRLLPGHPPRPPPEPPKPFPFLQLPAELREAVYSYLVPNPAISCGYKEWIASVSDWERRDGLGRACGWDIQLLLANDPLIAHSFDSTLFLVCRQLHEEASAFFYRSTHLHMFLSTVTNAIHQDDHGAGPSNAKYQLRSRRVFPEFPGMIHARILGRFRRVTVHFDLGRTAMKDVGYCGWKLARWQFDDVAAAIAKHHNPNCIKPDLKICFWEPSVMLDKIPFHAYKACYLTPARIVTWFERARQLAKSGLVQKDLDRIWPMMPRERAEIASAIIQAPARHEHQLRTITTESGIFDFIHRQYGKQISLGFGRDHHHMPVWTFHPALQPLYVPADEFYYQWHPEKEDEFLSDSELEVACEMMKMMIAKIDEYPIPGHTE</sequence>
<organism evidence="10 11">
    <name type="scientific">Venturia inaequalis</name>
    <name type="common">Apple scab fungus</name>
    <dbReference type="NCBI Taxonomy" id="5025"/>
    <lineage>
        <taxon>Eukaryota</taxon>
        <taxon>Fungi</taxon>
        <taxon>Dikarya</taxon>
        <taxon>Ascomycota</taxon>
        <taxon>Pezizomycotina</taxon>
        <taxon>Dothideomycetes</taxon>
        <taxon>Pleosporomycetidae</taxon>
        <taxon>Venturiales</taxon>
        <taxon>Venturiaceae</taxon>
        <taxon>Venturia</taxon>
    </lineage>
</organism>
<dbReference type="Proteomes" id="UP000433883">
    <property type="component" value="Unassembled WGS sequence"/>
</dbReference>
<evidence type="ECO:0000256" key="8">
    <source>
        <dbReference type="PIRSR" id="PIRSR602402-1"/>
    </source>
</evidence>
<dbReference type="PANTHER" id="PTHR24287">
    <property type="entry name" value="P450, PUTATIVE (EUROFUNG)-RELATED"/>
    <property type="match status" value="1"/>
</dbReference>
<accession>A0A8H3VFP4</accession>
<keyword evidence="3 8" id="KW-0349">Heme</keyword>
<keyword evidence="6 8" id="KW-0408">Iron</keyword>
<comment type="caution">
    <text evidence="10">The sequence shown here is derived from an EMBL/GenBank/DDBJ whole genome shotgun (WGS) entry which is preliminary data.</text>
</comment>
<gene>
    <name evidence="9" type="ORF">BLS_006720</name>
    <name evidence="10" type="ORF">EG328_005004</name>
</gene>
<dbReference type="SUPFAM" id="SSF48264">
    <property type="entry name" value="Cytochrome P450"/>
    <property type="match status" value="1"/>
</dbReference>
<evidence type="ECO:0000313" key="11">
    <source>
        <dbReference type="Proteomes" id="UP000447873"/>
    </source>
</evidence>
<name>A0A8H3VFP4_VENIN</name>
<dbReference type="PRINTS" id="PR01239">
    <property type="entry name" value="EP450IICYP52"/>
</dbReference>
<feature type="binding site" description="axial binding residue" evidence="8">
    <location>
        <position position="403"/>
    </location>
    <ligand>
        <name>heme</name>
        <dbReference type="ChEBI" id="CHEBI:30413"/>
    </ligand>
    <ligandPart>
        <name>Fe</name>
        <dbReference type="ChEBI" id="CHEBI:18248"/>
    </ligandPart>
</feature>
<evidence type="ECO:0000256" key="5">
    <source>
        <dbReference type="ARBA" id="ARBA00023002"/>
    </source>
</evidence>
<evidence type="ECO:0000256" key="6">
    <source>
        <dbReference type="ARBA" id="ARBA00023004"/>
    </source>
</evidence>
<dbReference type="InterPro" id="IPR017972">
    <property type="entry name" value="Cyt_P450_CS"/>
</dbReference>
<dbReference type="GO" id="GO:0016712">
    <property type="term" value="F:oxidoreductase activity, acting on paired donors, with incorporation or reduction of molecular oxygen, reduced flavin or flavoprotein as one donor, and incorporation of one atom of oxygen"/>
    <property type="evidence" value="ECO:0007669"/>
    <property type="project" value="InterPro"/>
</dbReference>
<dbReference type="InterPro" id="IPR002402">
    <property type="entry name" value="Cyt_P450_E_grp-II"/>
</dbReference>
<dbReference type="EMBL" id="WNWQ01000005">
    <property type="protein sequence ID" value="KAE9985637.1"/>
    <property type="molecule type" value="Genomic_DNA"/>
</dbReference>
<dbReference type="EMBL" id="WNWS01000027">
    <property type="protein sequence ID" value="KAE9986677.1"/>
    <property type="molecule type" value="Genomic_DNA"/>
</dbReference>
<dbReference type="PRINTS" id="PR00385">
    <property type="entry name" value="P450"/>
</dbReference>
<keyword evidence="7" id="KW-0503">Monooxygenase</keyword>
<dbReference type="InterPro" id="IPR002974">
    <property type="entry name" value="Cyt_P450_E_CYP52_ascomycetes"/>
</dbReference>
<evidence type="ECO:0000256" key="1">
    <source>
        <dbReference type="ARBA" id="ARBA00001971"/>
    </source>
</evidence>
<keyword evidence="4 8" id="KW-0479">Metal-binding</keyword>
<dbReference type="Pfam" id="PF00067">
    <property type="entry name" value="p450"/>
    <property type="match status" value="1"/>
</dbReference>
<evidence type="ECO:0000256" key="2">
    <source>
        <dbReference type="ARBA" id="ARBA00010617"/>
    </source>
</evidence>
<protein>
    <submittedName>
        <fullName evidence="10">Uncharacterized protein</fullName>
    </submittedName>
</protein>
<dbReference type="GO" id="GO:0005506">
    <property type="term" value="F:iron ion binding"/>
    <property type="evidence" value="ECO:0007669"/>
    <property type="project" value="InterPro"/>
</dbReference>
<comment type="cofactor">
    <cofactor evidence="1 8">
        <name>heme</name>
        <dbReference type="ChEBI" id="CHEBI:30413"/>
    </cofactor>
</comment>
<dbReference type="AlphaFoldDB" id="A0A8H3VFP4"/>
<dbReference type="Proteomes" id="UP000447873">
    <property type="component" value="Unassembled WGS sequence"/>
</dbReference>
<dbReference type="CDD" id="cd11063">
    <property type="entry name" value="CYP52"/>
    <property type="match status" value="1"/>
</dbReference>
<proteinExistence type="inferred from homology"/>
<dbReference type="PROSITE" id="PS00086">
    <property type="entry name" value="CYTOCHROME_P450"/>
    <property type="match status" value="1"/>
</dbReference>
<dbReference type="InterPro" id="IPR047146">
    <property type="entry name" value="Cyt_P450_E_CYP52_fungi"/>
</dbReference>
<evidence type="ECO:0000313" key="10">
    <source>
        <dbReference type="EMBL" id="KAE9986677.1"/>
    </source>
</evidence>